<dbReference type="EMBL" id="ANPB02000005">
    <property type="protein sequence ID" value="KAF4482204.1"/>
    <property type="molecule type" value="Genomic_DNA"/>
</dbReference>
<reference evidence="1 2" key="1">
    <citation type="submission" date="2012-08" db="EMBL/GenBank/DDBJ databases">
        <authorList>
            <person name="Gan P.H.P."/>
            <person name="Ikeda K."/>
            <person name="Irieda H."/>
            <person name="Narusaka M."/>
            <person name="O'Connell R.J."/>
            <person name="Narusaka Y."/>
            <person name="Takano Y."/>
            <person name="Kubo Y."/>
            <person name="Shirasu K."/>
        </authorList>
    </citation>
    <scope>NUCLEOTIDE SEQUENCE [LARGE SCALE GENOMIC DNA]</scope>
    <source>
        <strain evidence="1 2">Nara gc5</strain>
    </source>
</reference>
<proteinExistence type="predicted"/>
<dbReference type="InParanoid" id="A0A7J6IY28"/>
<reference evidence="1 2" key="2">
    <citation type="submission" date="2020-04" db="EMBL/GenBank/DDBJ databases">
        <title>Genome sequencing and assembly of multiple isolates from the Colletotrichum gloeosporioides species complex.</title>
        <authorList>
            <person name="Gan P."/>
            <person name="Shirasu K."/>
        </authorList>
    </citation>
    <scope>NUCLEOTIDE SEQUENCE [LARGE SCALE GENOMIC DNA]</scope>
    <source>
        <strain evidence="1 2">Nara gc5</strain>
    </source>
</reference>
<name>A0A7J6IY28_COLFN</name>
<dbReference type="RefSeq" id="XP_066008393.1">
    <property type="nucleotide sequence ID" value="XM_066152065.1"/>
</dbReference>
<dbReference type="GeneID" id="43618874"/>
<accession>A0A7J6IY28</accession>
<gene>
    <name evidence="1" type="ORF">CGGC5_v008805</name>
</gene>
<keyword evidence="2" id="KW-1185">Reference proteome</keyword>
<sequence length="105" mass="11819">MRCKSSEASERAWRVSLRAPWHILPFKCLSSAIFIPYKHETTSSQKLQQQLFSWIVILRISGNQRHTVLATQQTLSSGSVQAAASSGHLVLCQWPRPQKTACKVV</sequence>
<evidence type="ECO:0000313" key="1">
    <source>
        <dbReference type="EMBL" id="KAF4482204.1"/>
    </source>
</evidence>
<dbReference type="Proteomes" id="UP000011096">
    <property type="component" value="Unassembled WGS sequence"/>
</dbReference>
<evidence type="ECO:0000313" key="2">
    <source>
        <dbReference type="Proteomes" id="UP000011096"/>
    </source>
</evidence>
<comment type="caution">
    <text evidence="1">The sequence shown here is derived from an EMBL/GenBank/DDBJ whole genome shotgun (WGS) entry which is preliminary data.</text>
</comment>
<dbReference type="OrthoDB" id="10442196at2759"/>
<protein>
    <submittedName>
        <fullName evidence="1">Uncharacterized protein</fullName>
    </submittedName>
</protein>
<dbReference type="AlphaFoldDB" id="A0A7J6IY28"/>
<organism evidence="1 2">
    <name type="scientific">Colletotrichum fructicola (strain Nara gc5)</name>
    <name type="common">Anthracnose fungus</name>
    <name type="synonym">Colletotrichum gloeosporioides (strain Nara gc5)</name>
    <dbReference type="NCBI Taxonomy" id="1213859"/>
    <lineage>
        <taxon>Eukaryota</taxon>
        <taxon>Fungi</taxon>
        <taxon>Dikarya</taxon>
        <taxon>Ascomycota</taxon>
        <taxon>Pezizomycotina</taxon>
        <taxon>Sordariomycetes</taxon>
        <taxon>Hypocreomycetidae</taxon>
        <taxon>Glomerellales</taxon>
        <taxon>Glomerellaceae</taxon>
        <taxon>Colletotrichum</taxon>
        <taxon>Colletotrichum gloeosporioides species complex</taxon>
    </lineage>
</organism>